<evidence type="ECO:0000256" key="10">
    <source>
        <dbReference type="PROSITE-ProRule" id="PRU00176"/>
    </source>
</evidence>
<dbReference type="InterPro" id="IPR012677">
    <property type="entry name" value="Nucleotide-bd_a/b_plait_sf"/>
</dbReference>
<dbReference type="PANTHER" id="PTHR11851:SF143">
    <property type="entry name" value="CYTOCHROME B-C1 COMPLEX SUBUNIT 1, MITOCHONDRIAL"/>
    <property type="match status" value="1"/>
</dbReference>
<feature type="domain" description="RRM" evidence="12">
    <location>
        <begin position="125"/>
        <end position="199"/>
    </location>
</feature>
<evidence type="ECO:0000256" key="1">
    <source>
        <dbReference type="ARBA" id="ARBA00004123"/>
    </source>
</evidence>
<organism evidence="13 14">
    <name type="scientific">Globodera rostochiensis</name>
    <name type="common">Golden nematode worm</name>
    <name type="synonym">Heterodera rostochiensis</name>
    <dbReference type="NCBI Taxonomy" id="31243"/>
    <lineage>
        <taxon>Eukaryota</taxon>
        <taxon>Metazoa</taxon>
        <taxon>Ecdysozoa</taxon>
        <taxon>Nematoda</taxon>
        <taxon>Chromadorea</taxon>
        <taxon>Rhabditida</taxon>
        <taxon>Tylenchina</taxon>
        <taxon>Tylenchomorpha</taxon>
        <taxon>Tylenchoidea</taxon>
        <taxon>Heteroderidae</taxon>
        <taxon>Heteroderinae</taxon>
        <taxon>Globodera</taxon>
    </lineage>
</organism>
<evidence type="ECO:0000256" key="11">
    <source>
        <dbReference type="SAM" id="MobiDB-lite"/>
    </source>
</evidence>
<keyword evidence="8" id="KW-0539">Nucleus</keyword>
<dbReference type="InterPro" id="IPR007863">
    <property type="entry name" value="Peptidase_M16_C"/>
</dbReference>
<reference evidence="14" key="1">
    <citation type="submission" date="2022-11" db="UniProtKB">
        <authorList>
            <consortium name="WormBaseParasite"/>
        </authorList>
    </citation>
    <scope>IDENTIFICATION</scope>
</reference>
<dbReference type="GO" id="GO:0003723">
    <property type="term" value="F:RNA binding"/>
    <property type="evidence" value="ECO:0007669"/>
    <property type="project" value="UniProtKB-UniRule"/>
</dbReference>
<dbReference type="Pfam" id="PF05193">
    <property type="entry name" value="Peptidase_M16_C"/>
    <property type="match status" value="1"/>
</dbReference>
<evidence type="ECO:0000256" key="8">
    <source>
        <dbReference type="ARBA" id="ARBA00023242"/>
    </source>
</evidence>
<proteinExistence type="inferred from homology"/>
<evidence type="ECO:0000256" key="4">
    <source>
        <dbReference type="ARBA" id="ARBA00022728"/>
    </source>
</evidence>
<dbReference type="SMART" id="SM00360">
    <property type="entry name" value="RRM"/>
    <property type="match status" value="2"/>
</dbReference>
<dbReference type="SUPFAM" id="SSF54928">
    <property type="entry name" value="RNA-binding domain, RBD"/>
    <property type="match status" value="1"/>
</dbReference>
<evidence type="ECO:0000256" key="5">
    <source>
        <dbReference type="ARBA" id="ARBA00022737"/>
    </source>
</evidence>
<evidence type="ECO:0000256" key="7">
    <source>
        <dbReference type="ARBA" id="ARBA00023187"/>
    </source>
</evidence>
<evidence type="ECO:0000256" key="6">
    <source>
        <dbReference type="ARBA" id="ARBA00022884"/>
    </source>
</evidence>
<sequence>MADVKPNHTLYINNLNEKVKKDELKKALYAIFSQFGQIIDILAFKHIKMRGQAHVIFKEINSSATALRSMEDSDVIAKAKGTFVERPKKNIAVPKKKKKLAEGPTKKSKTPGKEGQQRSTAPPNKILFLTNLPPECTEEMLRVVFHPFPGLRDIRQVPNRTDIAFVEFGSENEATNAKKALNNFKITPTNAMRVNRRVNVCKMLLKFPTVARFCSSRSLSQLPNTHEVLRDRGDAAELSQLKNGFRVATFDNGRPTTTIGVWLNAGSRSESVANSGVSAFFEGLVHKGSKKRNSLQLQTELAKLGAHLRSFTSREHSAFFVECLKSDTDKVVELLADAVLNVNTEASKIEEQRAVALDRLEKAEKGNIRGSVFDNLHATAFQGTPLGLSPLGTTNSLKEMNKETVSNFVDDILKASGMVLTAVGGVDHEKISKLAEQHFGHLGNTYARKVLPHVAPMNHTGHENIHTRGYRFSGGEFHYRDDYYPAMYGAVAVEGIGRGHLDYIAMLVANSCVGKWDRSFAASFNAPSPIIQNVASNDDLLAFENFNISYDITGLFGFYIVMKGEDDEFSGSATRAILRAYKHLAMGITDEEVDGAKNALKTNLFLGLENNSQLANHIALEVLSSGKITPLHELERRIHFVDAGAVKEAVSRHVYDRDIAVAAIGRIEAFTPYFELRYAMSWWRL</sequence>
<keyword evidence="5" id="KW-0677">Repeat</keyword>
<keyword evidence="6 10" id="KW-0694">RNA-binding</keyword>
<dbReference type="Gene3D" id="3.30.70.330">
    <property type="match status" value="2"/>
</dbReference>
<feature type="domain" description="RRM" evidence="12">
    <location>
        <begin position="8"/>
        <end position="89"/>
    </location>
</feature>
<protein>
    <submittedName>
        <fullName evidence="14">RRM domain-containing protein</fullName>
    </submittedName>
</protein>
<dbReference type="WBParaSite" id="Gr19_v10_g13558.t1">
    <property type="protein sequence ID" value="Gr19_v10_g13558.t1"/>
    <property type="gene ID" value="Gr19_v10_g13558"/>
</dbReference>
<dbReference type="Pfam" id="PF00675">
    <property type="entry name" value="Peptidase_M16"/>
    <property type="match status" value="1"/>
</dbReference>
<dbReference type="InterPro" id="IPR000504">
    <property type="entry name" value="RRM_dom"/>
</dbReference>
<keyword evidence="4" id="KW-0747">Spliceosome</keyword>
<feature type="compositionally biased region" description="Basic and acidic residues" evidence="11">
    <location>
        <begin position="100"/>
        <end position="116"/>
    </location>
</feature>
<dbReference type="CDD" id="cd12247">
    <property type="entry name" value="RRM2_U1A_like"/>
    <property type="match status" value="1"/>
</dbReference>
<dbReference type="FunFam" id="3.30.70.330:FF:000039">
    <property type="entry name" value="U1 small nuclear ribonucleoprotein A"/>
    <property type="match status" value="1"/>
</dbReference>
<dbReference type="PROSITE" id="PS50102">
    <property type="entry name" value="RRM"/>
    <property type="match status" value="2"/>
</dbReference>
<keyword evidence="13" id="KW-1185">Reference proteome</keyword>
<dbReference type="Pfam" id="PF00076">
    <property type="entry name" value="RRM_1"/>
    <property type="match status" value="2"/>
</dbReference>
<keyword evidence="9" id="KW-0687">Ribonucleoprotein</keyword>
<dbReference type="InterPro" id="IPR035979">
    <property type="entry name" value="RBD_domain_sf"/>
</dbReference>
<dbReference type="Gene3D" id="3.30.830.10">
    <property type="entry name" value="Metalloenzyme, LuxS/M16 peptidase-like"/>
    <property type="match status" value="2"/>
</dbReference>
<keyword evidence="3" id="KW-0507">mRNA processing</keyword>
<dbReference type="GO" id="GO:0006397">
    <property type="term" value="P:mRNA processing"/>
    <property type="evidence" value="ECO:0007669"/>
    <property type="project" value="UniProtKB-KW"/>
</dbReference>
<evidence type="ECO:0000256" key="2">
    <source>
        <dbReference type="ARBA" id="ARBA00007243"/>
    </source>
</evidence>
<dbReference type="Proteomes" id="UP000887572">
    <property type="component" value="Unplaced"/>
</dbReference>
<evidence type="ECO:0000259" key="12">
    <source>
        <dbReference type="PROSITE" id="PS50102"/>
    </source>
</evidence>
<dbReference type="GO" id="GO:0046872">
    <property type="term" value="F:metal ion binding"/>
    <property type="evidence" value="ECO:0007669"/>
    <property type="project" value="InterPro"/>
</dbReference>
<dbReference type="GO" id="GO:0005739">
    <property type="term" value="C:mitochondrion"/>
    <property type="evidence" value="ECO:0007669"/>
    <property type="project" value="TreeGrafter"/>
</dbReference>
<dbReference type="InterPro" id="IPR011249">
    <property type="entry name" value="Metalloenz_LuxS/M16"/>
</dbReference>
<dbReference type="InterPro" id="IPR011765">
    <property type="entry name" value="Pept_M16_N"/>
</dbReference>
<name>A0A914H621_GLORO</name>
<comment type="subcellular location">
    <subcellularLocation>
        <location evidence="1">Nucleus</location>
    </subcellularLocation>
</comment>
<dbReference type="GO" id="GO:0005681">
    <property type="term" value="C:spliceosomal complex"/>
    <property type="evidence" value="ECO:0007669"/>
    <property type="project" value="UniProtKB-KW"/>
</dbReference>
<dbReference type="PANTHER" id="PTHR11851">
    <property type="entry name" value="METALLOPROTEASE"/>
    <property type="match status" value="1"/>
</dbReference>
<dbReference type="FunFam" id="3.30.70.330:FF:000029">
    <property type="entry name" value="U2 small nuclear ribonucleoprotein B"/>
    <property type="match status" value="1"/>
</dbReference>
<dbReference type="InterPro" id="IPR050361">
    <property type="entry name" value="MPP/UQCRC_Complex"/>
</dbReference>
<dbReference type="SUPFAM" id="SSF63411">
    <property type="entry name" value="LuxS/MPP-like metallohydrolase"/>
    <property type="match status" value="2"/>
</dbReference>
<evidence type="ECO:0000256" key="3">
    <source>
        <dbReference type="ARBA" id="ARBA00022664"/>
    </source>
</evidence>
<evidence type="ECO:0000256" key="9">
    <source>
        <dbReference type="ARBA" id="ARBA00023274"/>
    </source>
</evidence>
<dbReference type="GO" id="GO:0030532">
    <property type="term" value="C:small nuclear ribonucleoprotein complex"/>
    <property type="evidence" value="ECO:0007669"/>
    <property type="project" value="UniProtKB-ARBA"/>
</dbReference>
<accession>A0A914H621</accession>
<evidence type="ECO:0000313" key="13">
    <source>
        <dbReference type="Proteomes" id="UP000887572"/>
    </source>
</evidence>
<evidence type="ECO:0000313" key="14">
    <source>
        <dbReference type="WBParaSite" id="Gr19_v10_g13558.t1"/>
    </source>
</evidence>
<keyword evidence="7" id="KW-0508">mRNA splicing</keyword>
<feature type="region of interest" description="Disordered" evidence="11">
    <location>
        <begin position="93"/>
        <end position="124"/>
    </location>
</feature>
<dbReference type="AlphaFoldDB" id="A0A914H621"/>
<comment type="similarity">
    <text evidence="2">Belongs to the RRM U1 A/B'' family.</text>
</comment>
<dbReference type="GO" id="GO:0008380">
    <property type="term" value="P:RNA splicing"/>
    <property type="evidence" value="ECO:0007669"/>
    <property type="project" value="UniProtKB-KW"/>
</dbReference>